<gene>
    <name evidence="1" type="ORF">P171DRAFT_446315</name>
</gene>
<accession>A0A9P4PCI7</accession>
<dbReference type="EMBL" id="MU001505">
    <property type="protein sequence ID" value="KAF2441422.1"/>
    <property type="molecule type" value="Genomic_DNA"/>
</dbReference>
<organism evidence="1 2">
    <name type="scientific">Karstenula rhodostoma CBS 690.94</name>
    <dbReference type="NCBI Taxonomy" id="1392251"/>
    <lineage>
        <taxon>Eukaryota</taxon>
        <taxon>Fungi</taxon>
        <taxon>Dikarya</taxon>
        <taxon>Ascomycota</taxon>
        <taxon>Pezizomycotina</taxon>
        <taxon>Dothideomycetes</taxon>
        <taxon>Pleosporomycetidae</taxon>
        <taxon>Pleosporales</taxon>
        <taxon>Massarineae</taxon>
        <taxon>Didymosphaeriaceae</taxon>
        <taxon>Karstenula</taxon>
    </lineage>
</organism>
<dbReference type="Proteomes" id="UP000799764">
    <property type="component" value="Unassembled WGS sequence"/>
</dbReference>
<sequence>MASWCPRAGVLAPRRVSWSSRRRLPHFPGCVGAGSATAHSSQASTAAARMAHAARSTSPDWRFTALLPKQIGPGQILLGLKQKRRVPGSDARTAGEYVVAADGTRESRIGGHAAEEAREASAVVSCGTVAACWRRAGGAGGRLFSRMAWRVVLYKEATAHSAPSTLAARRPSAFLTCCFRLGATPPRCPSSVQSAQLHTCTTPAPGLPATTASTPSCPRLPRLPCRGLFSTQHAYMARPPAGSSISSPQSPTEHRVLHLDPIQRGAAVLLIRPYQVDLPQKQSRGVASRIAAGTMRQPSRMTFCSPNCLHQLSSVSSQSILGRLLLVSKLLSTRRKYTPILVRGHAG</sequence>
<reference evidence="1" key="1">
    <citation type="journal article" date="2020" name="Stud. Mycol.">
        <title>101 Dothideomycetes genomes: a test case for predicting lifestyles and emergence of pathogens.</title>
        <authorList>
            <person name="Haridas S."/>
            <person name="Albert R."/>
            <person name="Binder M."/>
            <person name="Bloem J."/>
            <person name="Labutti K."/>
            <person name="Salamov A."/>
            <person name="Andreopoulos B."/>
            <person name="Baker S."/>
            <person name="Barry K."/>
            <person name="Bills G."/>
            <person name="Bluhm B."/>
            <person name="Cannon C."/>
            <person name="Castanera R."/>
            <person name="Culley D."/>
            <person name="Daum C."/>
            <person name="Ezra D."/>
            <person name="Gonzalez J."/>
            <person name="Henrissat B."/>
            <person name="Kuo A."/>
            <person name="Liang C."/>
            <person name="Lipzen A."/>
            <person name="Lutzoni F."/>
            <person name="Magnuson J."/>
            <person name="Mondo S."/>
            <person name="Nolan M."/>
            <person name="Ohm R."/>
            <person name="Pangilinan J."/>
            <person name="Park H.-J."/>
            <person name="Ramirez L."/>
            <person name="Alfaro M."/>
            <person name="Sun H."/>
            <person name="Tritt A."/>
            <person name="Yoshinaga Y."/>
            <person name="Zwiers L.-H."/>
            <person name="Turgeon B."/>
            <person name="Goodwin S."/>
            <person name="Spatafora J."/>
            <person name="Crous P."/>
            <person name="Grigoriev I."/>
        </authorList>
    </citation>
    <scope>NUCLEOTIDE SEQUENCE</scope>
    <source>
        <strain evidence="1">CBS 690.94</strain>
    </source>
</reference>
<comment type="caution">
    <text evidence="1">The sequence shown here is derived from an EMBL/GenBank/DDBJ whole genome shotgun (WGS) entry which is preliminary data.</text>
</comment>
<name>A0A9P4PCI7_9PLEO</name>
<proteinExistence type="predicted"/>
<evidence type="ECO:0000313" key="2">
    <source>
        <dbReference type="Proteomes" id="UP000799764"/>
    </source>
</evidence>
<protein>
    <submittedName>
        <fullName evidence="1">Uncharacterized protein</fullName>
    </submittedName>
</protein>
<dbReference type="AlphaFoldDB" id="A0A9P4PCI7"/>
<keyword evidence="2" id="KW-1185">Reference proteome</keyword>
<evidence type="ECO:0000313" key="1">
    <source>
        <dbReference type="EMBL" id="KAF2441422.1"/>
    </source>
</evidence>